<reference evidence="2" key="1">
    <citation type="journal article" date="2019" name="Int. J. Syst. Evol. Microbiol.">
        <title>The Global Catalogue of Microorganisms (GCM) 10K type strain sequencing project: providing services to taxonomists for standard genome sequencing and annotation.</title>
        <authorList>
            <consortium name="The Broad Institute Genomics Platform"/>
            <consortium name="The Broad Institute Genome Sequencing Center for Infectious Disease"/>
            <person name="Wu L."/>
            <person name="Ma J."/>
        </authorList>
    </citation>
    <scope>NUCLEOTIDE SEQUENCE [LARGE SCALE GENOMIC DNA]</scope>
    <source>
        <strain evidence="2">KCTC 42424</strain>
    </source>
</reference>
<proteinExistence type="predicted"/>
<dbReference type="RefSeq" id="WP_376866795.1">
    <property type="nucleotide sequence ID" value="NZ_JBHRYB010000013.1"/>
</dbReference>
<dbReference type="NCBIfam" id="TIGR02547">
    <property type="entry name" value="casA_cse1"/>
    <property type="match status" value="1"/>
</dbReference>
<sequence length="501" mass="56081">MNLLTEAWIPVQHAGLPEKITLQQLLCGEKIGELCLPRDDMEFACLQLLVALTQVLFTPADKKALVQRMQKPLTLEEYVNGCEGKIDWFDLSHSETPFMQFRGVKAKEPTPMDKLMAGVADGTNKAFVNPQGLASGLCSSCVAIALYNTAYNCPSMGGGFKSGMRGSTPITVLIEAEDLRQTLWFNVLTAESLSREMPWYEDTLAQTPGYVSGLVKDSKITASSIGLTSGLFWQPARFELMPAQAASACSCCGQQGDVYTGFNKEKFNYTISGVWPHPLSARTFVIKKGEREEKFPSFTTTQPSWVHLAKLVVEMQQEKEGYHPVPVVGQLKRLGARRLDLMVGGYRNNQATVLERRHEMFSLAKGWDQQPEIIDELVRTAQEYKKSLRKALYIFSEGIKDRFAGSGVNLTESYDVLFYQQTENLIHNALSYINFEQPKNDLDKLYSSLKAVVLRLFNQATEPYQQEPKMLKALASSRRLLHKYLNELEAQGGSHESAKSA</sequence>
<organism evidence="1 2">
    <name type="scientific">Bacterioplanoides pacificum</name>
    <dbReference type="NCBI Taxonomy" id="1171596"/>
    <lineage>
        <taxon>Bacteria</taxon>
        <taxon>Pseudomonadati</taxon>
        <taxon>Pseudomonadota</taxon>
        <taxon>Gammaproteobacteria</taxon>
        <taxon>Oceanospirillales</taxon>
        <taxon>Oceanospirillaceae</taxon>
        <taxon>Bacterioplanoides</taxon>
    </lineage>
</organism>
<protein>
    <submittedName>
        <fullName evidence="1">Type I-E CRISPR-associated protein Cse1/CasA</fullName>
    </submittedName>
</protein>
<evidence type="ECO:0000313" key="1">
    <source>
        <dbReference type="EMBL" id="MFC3680741.1"/>
    </source>
</evidence>
<dbReference type="InterPro" id="IPR013381">
    <property type="entry name" value="CRISPR-assoc_prot_Cse1"/>
</dbReference>
<accession>A0ABV7VT63</accession>
<dbReference type="NCBIfam" id="NF007247">
    <property type="entry name" value="PRK09693.1"/>
    <property type="match status" value="1"/>
</dbReference>
<dbReference type="Pfam" id="PF09481">
    <property type="entry name" value="CRISPR_Cse1"/>
    <property type="match status" value="1"/>
</dbReference>
<dbReference type="Proteomes" id="UP001595722">
    <property type="component" value="Unassembled WGS sequence"/>
</dbReference>
<comment type="caution">
    <text evidence="1">The sequence shown here is derived from an EMBL/GenBank/DDBJ whole genome shotgun (WGS) entry which is preliminary data.</text>
</comment>
<evidence type="ECO:0000313" key="2">
    <source>
        <dbReference type="Proteomes" id="UP001595722"/>
    </source>
</evidence>
<name>A0ABV7VT63_9GAMM</name>
<keyword evidence="2" id="KW-1185">Reference proteome</keyword>
<gene>
    <name evidence="1" type="primary">casA</name>
    <name evidence="1" type="ORF">ACFOMG_11595</name>
</gene>
<dbReference type="EMBL" id="JBHRYB010000013">
    <property type="protein sequence ID" value="MFC3680741.1"/>
    <property type="molecule type" value="Genomic_DNA"/>
</dbReference>